<keyword evidence="2" id="KW-1185">Reference proteome</keyword>
<gene>
    <name evidence="1" type="ORF">Adu01nite_88100</name>
</gene>
<organism evidence="1 2">
    <name type="scientific">Paractinoplanes durhamensis</name>
    <dbReference type="NCBI Taxonomy" id="113563"/>
    <lineage>
        <taxon>Bacteria</taxon>
        <taxon>Bacillati</taxon>
        <taxon>Actinomycetota</taxon>
        <taxon>Actinomycetes</taxon>
        <taxon>Micromonosporales</taxon>
        <taxon>Micromonosporaceae</taxon>
        <taxon>Paractinoplanes</taxon>
    </lineage>
</organism>
<name>A0ABQ3ZCD0_9ACTN</name>
<evidence type="ECO:0000313" key="1">
    <source>
        <dbReference type="EMBL" id="GIE07460.1"/>
    </source>
</evidence>
<dbReference type="Proteomes" id="UP000637628">
    <property type="component" value="Unassembled WGS sequence"/>
</dbReference>
<dbReference type="EMBL" id="BOML01000081">
    <property type="protein sequence ID" value="GIE07460.1"/>
    <property type="molecule type" value="Genomic_DNA"/>
</dbReference>
<reference evidence="1 2" key="1">
    <citation type="submission" date="2021-01" db="EMBL/GenBank/DDBJ databases">
        <title>Whole genome shotgun sequence of Actinoplanes durhamensis NBRC 14914.</title>
        <authorList>
            <person name="Komaki H."/>
            <person name="Tamura T."/>
        </authorList>
    </citation>
    <scope>NUCLEOTIDE SEQUENCE [LARGE SCALE GENOMIC DNA]</scope>
    <source>
        <strain evidence="1 2">NBRC 14914</strain>
    </source>
</reference>
<comment type="caution">
    <text evidence="1">The sequence shown here is derived from an EMBL/GenBank/DDBJ whole genome shotgun (WGS) entry which is preliminary data.</text>
</comment>
<proteinExistence type="predicted"/>
<accession>A0ABQ3ZCD0</accession>
<evidence type="ECO:0000313" key="2">
    <source>
        <dbReference type="Proteomes" id="UP000637628"/>
    </source>
</evidence>
<protein>
    <submittedName>
        <fullName evidence="1">Uncharacterized protein</fullName>
    </submittedName>
</protein>
<sequence>MAWVRPSSRATSAAVIGAAVSSDMMRSRTGWAIARSAALFCSPKDMLGSLGNPRADCPTLIWEWHTARRKGILARVTRE</sequence>